<proteinExistence type="predicted"/>
<feature type="chain" id="PRO_5040738750" evidence="1">
    <location>
        <begin position="18"/>
        <end position="175"/>
    </location>
</feature>
<reference evidence="2" key="1">
    <citation type="submission" date="2023-01" db="EMBL/GenBank/DDBJ databases">
        <authorList>
            <person name="Van Ghelder C."/>
            <person name="Rancurel C."/>
        </authorList>
    </citation>
    <scope>NUCLEOTIDE SEQUENCE</scope>
    <source>
        <strain evidence="2">CNCM I-4278</strain>
    </source>
</reference>
<dbReference type="PANTHER" id="PTHR39401:SF1">
    <property type="entry name" value="SNOAL-LIKE DOMAIN-CONTAINING PROTEIN"/>
    <property type="match status" value="1"/>
</dbReference>
<dbReference type="PANTHER" id="PTHR39401">
    <property type="entry name" value="SNOAL-LIKE DOMAIN-CONTAINING PROTEIN"/>
    <property type="match status" value="1"/>
</dbReference>
<comment type="caution">
    <text evidence="2">The sequence shown here is derived from an EMBL/GenBank/DDBJ whole genome shotgun (WGS) entry which is preliminary data.</text>
</comment>
<dbReference type="OrthoDB" id="5176208at2759"/>
<protein>
    <submittedName>
        <fullName evidence="2">Uncharacterized protein</fullName>
    </submittedName>
</protein>
<evidence type="ECO:0000313" key="3">
    <source>
        <dbReference type="Proteomes" id="UP001152607"/>
    </source>
</evidence>
<gene>
    <name evidence="2" type="ORF">PDIGIT_LOCUS7973</name>
</gene>
<dbReference type="Proteomes" id="UP001152607">
    <property type="component" value="Unassembled WGS sequence"/>
</dbReference>
<evidence type="ECO:0000256" key="1">
    <source>
        <dbReference type="SAM" id="SignalP"/>
    </source>
</evidence>
<accession>A0A9W4UHC8</accession>
<evidence type="ECO:0000313" key="2">
    <source>
        <dbReference type="EMBL" id="CAI6334901.1"/>
    </source>
</evidence>
<keyword evidence="3" id="KW-1185">Reference proteome</keyword>
<dbReference type="AlphaFoldDB" id="A0A9W4UHC8"/>
<feature type="signal peptide" evidence="1">
    <location>
        <begin position="1"/>
        <end position="17"/>
    </location>
</feature>
<dbReference type="EMBL" id="CAOQHR010000005">
    <property type="protein sequence ID" value="CAI6334901.1"/>
    <property type="molecule type" value="Genomic_DNA"/>
</dbReference>
<sequence length="175" mass="18968">MLFSTITLASLVGLAASVDMSRYAADLGVESEFKDYLEELYVSAEDPSATTGFTNFFTIDGQLLVLGNTATGADEIQALKQELLPFSGEKHWNHFPNTTKVDSETSAQKTYQVLGVIETKFDGGNCSQAYYSTRFILTKDGSGSPQFITHAGNLVAYNDYIVDPPHTPTDIACGT</sequence>
<name>A0A9W4UHC8_9PLEO</name>
<organism evidence="2 3">
    <name type="scientific">Periconia digitata</name>
    <dbReference type="NCBI Taxonomy" id="1303443"/>
    <lineage>
        <taxon>Eukaryota</taxon>
        <taxon>Fungi</taxon>
        <taxon>Dikarya</taxon>
        <taxon>Ascomycota</taxon>
        <taxon>Pezizomycotina</taxon>
        <taxon>Dothideomycetes</taxon>
        <taxon>Pleosporomycetidae</taxon>
        <taxon>Pleosporales</taxon>
        <taxon>Massarineae</taxon>
        <taxon>Periconiaceae</taxon>
        <taxon>Periconia</taxon>
    </lineage>
</organism>
<keyword evidence="1" id="KW-0732">Signal</keyword>